<accession>C4V506</accession>
<dbReference type="EMBL" id="ACLA01000022">
    <property type="protein sequence ID" value="EEQ48054.1"/>
    <property type="molecule type" value="Genomic_DNA"/>
</dbReference>
<organism evidence="1 2">
    <name type="scientific">Selenomonas flueggei ATCC 43531</name>
    <dbReference type="NCBI Taxonomy" id="638302"/>
    <lineage>
        <taxon>Bacteria</taxon>
        <taxon>Bacillati</taxon>
        <taxon>Bacillota</taxon>
        <taxon>Negativicutes</taxon>
        <taxon>Selenomonadales</taxon>
        <taxon>Selenomonadaceae</taxon>
        <taxon>Selenomonas</taxon>
    </lineage>
</organism>
<dbReference type="AlphaFoldDB" id="C4V506"/>
<gene>
    <name evidence="1" type="ORF">HMPREF0908_1600</name>
</gene>
<keyword evidence="2" id="KW-1185">Reference proteome</keyword>
<name>C4V506_9FIRM</name>
<dbReference type="HOGENOM" id="CLU_3122549_0_0_9"/>
<comment type="caution">
    <text evidence="1">The sequence shown here is derived from an EMBL/GenBank/DDBJ whole genome shotgun (WGS) entry which is preliminary data.</text>
</comment>
<evidence type="ECO:0000313" key="2">
    <source>
        <dbReference type="Proteomes" id="UP000005309"/>
    </source>
</evidence>
<sequence length="50" mass="5453">MFGVACSPLANPSGASGTECAARPLRILIVQAQRVWNPQVFWRTNTRPLA</sequence>
<dbReference type="Proteomes" id="UP000005309">
    <property type="component" value="Unassembled WGS sequence"/>
</dbReference>
<proteinExistence type="predicted"/>
<reference evidence="1 2" key="1">
    <citation type="submission" date="2009-04" db="EMBL/GenBank/DDBJ databases">
        <authorList>
            <person name="Qin X."/>
            <person name="Bachman B."/>
            <person name="Battles P."/>
            <person name="Bell A."/>
            <person name="Bess C."/>
            <person name="Bickham C."/>
            <person name="Chaboub L."/>
            <person name="Chen D."/>
            <person name="Coyle M."/>
            <person name="Deiros D.R."/>
            <person name="Dinh H."/>
            <person name="Forbes L."/>
            <person name="Fowler G."/>
            <person name="Francisco L."/>
            <person name="Fu Q."/>
            <person name="Gubbala S."/>
            <person name="Hale W."/>
            <person name="Han Y."/>
            <person name="Hemphill L."/>
            <person name="Highlander S.K."/>
            <person name="Hirani K."/>
            <person name="Hogues M."/>
            <person name="Jackson L."/>
            <person name="Jakkamsetti A."/>
            <person name="Javaid M."/>
            <person name="Jiang H."/>
            <person name="Korchina V."/>
            <person name="Kovar C."/>
            <person name="Lara F."/>
            <person name="Lee S."/>
            <person name="Mata R."/>
            <person name="Mathew T."/>
            <person name="Moen C."/>
            <person name="Morales K."/>
            <person name="Munidasa M."/>
            <person name="Nazareth L."/>
            <person name="Ngo R."/>
            <person name="Nguyen L."/>
            <person name="Okwuonu G."/>
            <person name="Ongeri F."/>
            <person name="Patil S."/>
            <person name="Petrosino J."/>
            <person name="Pham C."/>
            <person name="Pham P."/>
            <person name="Pu L.-L."/>
            <person name="Puazo M."/>
            <person name="Raj R."/>
            <person name="Reid J."/>
            <person name="Rouhana J."/>
            <person name="Saada N."/>
            <person name="Shang Y."/>
            <person name="Simmons D."/>
            <person name="Thornton R."/>
            <person name="Warren J."/>
            <person name="Weissenberger G."/>
            <person name="Zhang J."/>
            <person name="Zhang L."/>
            <person name="Zhou C."/>
            <person name="Zhu D."/>
            <person name="Muzny D."/>
            <person name="Worley K."/>
            <person name="Gibbs R."/>
        </authorList>
    </citation>
    <scope>NUCLEOTIDE SEQUENCE [LARGE SCALE GENOMIC DNA]</scope>
    <source>
        <strain evidence="1 2">ATCC 43531</strain>
    </source>
</reference>
<protein>
    <submittedName>
        <fullName evidence="1">Uncharacterized protein</fullName>
    </submittedName>
</protein>
<evidence type="ECO:0000313" key="1">
    <source>
        <dbReference type="EMBL" id="EEQ48054.1"/>
    </source>
</evidence>